<dbReference type="RefSeq" id="WP_311706493.1">
    <property type="nucleotide sequence ID" value="NZ_JAVREL010000014.1"/>
</dbReference>
<name>A0ABU2MW97_9ACTN</name>
<dbReference type="SUPFAM" id="SSF52499">
    <property type="entry name" value="Isochorismatase-like hydrolases"/>
    <property type="match status" value="1"/>
</dbReference>
<keyword evidence="1 3" id="KW-0378">Hydrolase</keyword>
<dbReference type="InterPro" id="IPR050272">
    <property type="entry name" value="Isochorismatase-like_hydrls"/>
</dbReference>
<evidence type="ECO:0000256" key="1">
    <source>
        <dbReference type="ARBA" id="ARBA00022801"/>
    </source>
</evidence>
<dbReference type="PANTHER" id="PTHR43540:SF6">
    <property type="entry name" value="ISOCHORISMATASE-LIKE DOMAIN-CONTAINING PROTEIN"/>
    <property type="match status" value="1"/>
</dbReference>
<gene>
    <name evidence="3" type="ORF">RM590_22550</name>
</gene>
<dbReference type="InterPro" id="IPR036380">
    <property type="entry name" value="Isochorismatase-like_sf"/>
</dbReference>
<comment type="caution">
    <text evidence="3">The sequence shown here is derived from an EMBL/GenBank/DDBJ whole genome shotgun (WGS) entry which is preliminary data.</text>
</comment>
<feature type="domain" description="Isochorismatase-like" evidence="2">
    <location>
        <begin position="21"/>
        <end position="220"/>
    </location>
</feature>
<evidence type="ECO:0000313" key="3">
    <source>
        <dbReference type="EMBL" id="MDT0345359.1"/>
    </source>
</evidence>
<keyword evidence="4" id="KW-1185">Reference proteome</keyword>
<reference evidence="4" key="1">
    <citation type="submission" date="2023-07" db="EMBL/GenBank/DDBJ databases">
        <title>30 novel species of actinomycetes from the DSMZ collection.</title>
        <authorList>
            <person name="Nouioui I."/>
        </authorList>
    </citation>
    <scope>NUCLEOTIDE SEQUENCE [LARGE SCALE GENOMIC DNA]</scope>
    <source>
        <strain evidence="4">DSM 44938</strain>
    </source>
</reference>
<protein>
    <submittedName>
        <fullName evidence="3">Cysteine hydrolase</fullName>
    </submittedName>
</protein>
<dbReference type="InterPro" id="IPR000868">
    <property type="entry name" value="Isochorismatase-like_dom"/>
</dbReference>
<dbReference type="EMBL" id="JAVREL010000014">
    <property type="protein sequence ID" value="MDT0345359.1"/>
    <property type="molecule type" value="Genomic_DNA"/>
</dbReference>
<evidence type="ECO:0000313" key="4">
    <source>
        <dbReference type="Proteomes" id="UP001183246"/>
    </source>
</evidence>
<accession>A0ABU2MW97</accession>
<dbReference type="CDD" id="cd00431">
    <property type="entry name" value="cysteine_hydrolases"/>
    <property type="match status" value="1"/>
</dbReference>
<sequence length="230" mass="24246">MDVIIIDARPEPLTIDPATGAVVVIDMQNGFGAPGGGLDHGGGDISVIRAAIEPTARVLAAARSAGLRVIYLRHGYAPDLSDMGEHDAKNWLVHAAAGVGTPLTAPDGTPGRVLIRDTWNTRVLDELTPEPGDIEIGKTRFSGFPGTDLDATLRRLGIRTLVVTGCTTSICVESTIRDAMFRDYRALLLEDCTGEPQGAEYHASSLALIERNFGWVGDSAGFLRAVAAAG</sequence>
<dbReference type="Pfam" id="PF00857">
    <property type="entry name" value="Isochorismatase"/>
    <property type="match status" value="1"/>
</dbReference>
<organism evidence="3 4">
    <name type="scientific">Streptomyces litchfieldiae</name>
    <dbReference type="NCBI Taxonomy" id="3075543"/>
    <lineage>
        <taxon>Bacteria</taxon>
        <taxon>Bacillati</taxon>
        <taxon>Actinomycetota</taxon>
        <taxon>Actinomycetes</taxon>
        <taxon>Kitasatosporales</taxon>
        <taxon>Streptomycetaceae</taxon>
        <taxon>Streptomyces</taxon>
    </lineage>
</organism>
<dbReference type="GO" id="GO:0016787">
    <property type="term" value="F:hydrolase activity"/>
    <property type="evidence" value="ECO:0007669"/>
    <property type="project" value="UniProtKB-KW"/>
</dbReference>
<proteinExistence type="predicted"/>
<evidence type="ECO:0000259" key="2">
    <source>
        <dbReference type="Pfam" id="PF00857"/>
    </source>
</evidence>
<dbReference type="PANTHER" id="PTHR43540">
    <property type="entry name" value="PEROXYUREIDOACRYLATE/UREIDOACRYLATE AMIDOHYDROLASE-RELATED"/>
    <property type="match status" value="1"/>
</dbReference>
<dbReference type="Gene3D" id="3.40.50.850">
    <property type="entry name" value="Isochorismatase-like"/>
    <property type="match status" value="1"/>
</dbReference>
<dbReference type="Proteomes" id="UP001183246">
    <property type="component" value="Unassembled WGS sequence"/>
</dbReference>